<accession>A0A8T2PH14</accession>
<dbReference type="PANTHER" id="PTHR12156:SF23">
    <property type="entry name" value="PLECKSTRIN HOMOLOGY-LIKE DOMAIN FAMILY B MEMBER 1"/>
    <property type="match status" value="1"/>
</dbReference>
<keyword evidence="4" id="KW-1185">Reference proteome</keyword>
<dbReference type="OrthoDB" id="6020705at2759"/>
<proteinExistence type="predicted"/>
<protein>
    <submittedName>
        <fullName evidence="3">Uncharacterized protein</fullName>
    </submittedName>
</protein>
<gene>
    <name evidence="3" type="ORF">JZ751_022700</name>
</gene>
<comment type="caution">
    <text evidence="3">The sequence shown here is derived from an EMBL/GenBank/DDBJ whole genome shotgun (WGS) entry which is preliminary data.</text>
</comment>
<dbReference type="GO" id="GO:0045180">
    <property type="term" value="C:basal cortex"/>
    <property type="evidence" value="ECO:0007669"/>
    <property type="project" value="TreeGrafter"/>
</dbReference>
<reference evidence="3" key="1">
    <citation type="thesis" date="2021" institute="BYU ScholarsArchive" country="Provo, UT, USA">
        <title>Applications of and Algorithms for Genome Assembly and Genomic Analyses with an Emphasis on Marine Teleosts.</title>
        <authorList>
            <person name="Pickett B.D."/>
        </authorList>
    </citation>
    <scope>NUCLEOTIDE SEQUENCE</scope>
    <source>
        <strain evidence="3">HI-2016</strain>
    </source>
</reference>
<dbReference type="GO" id="GO:0070507">
    <property type="term" value="P:regulation of microtubule cytoskeleton organization"/>
    <property type="evidence" value="ECO:0007669"/>
    <property type="project" value="TreeGrafter"/>
</dbReference>
<dbReference type="InterPro" id="IPR052212">
    <property type="entry name" value="PH-like_domain"/>
</dbReference>
<evidence type="ECO:0000313" key="3">
    <source>
        <dbReference type="EMBL" id="KAG9351450.1"/>
    </source>
</evidence>
<feature type="chain" id="PRO_5035751848" evidence="2">
    <location>
        <begin position="25"/>
        <end position="205"/>
    </location>
</feature>
<evidence type="ECO:0000256" key="2">
    <source>
        <dbReference type="SAM" id="SignalP"/>
    </source>
</evidence>
<evidence type="ECO:0000313" key="4">
    <source>
        <dbReference type="Proteomes" id="UP000824540"/>
    </source>
</evidence>
<organism evidence="3 4">
    <name type="scientific">Albula glossodonta</name>
    <name type="common">roundjaw bonefish</name>
    <dbReference type="NCBI Taxonomy" id="121402"/>
    <lineage>
        <taxon>Eukaryota</taxon>
        <taxon>Metazoa</taxon>
        <taxon>Chordata</taxon>
        <taxon>Craniata</taxon>
        <taxon>Vertebrata</taxon>
        <taxon>Euteleostomi</taxon>
        <taxon>Actinopterygii</taxon>
        <taxon>Neopterygii</taxon>
        <taxon>Teleostei</taxon>
        <taxon>Albuliformes</taxon>
        <taxon>Albulidae</taxon>
        <taxon>Albula</taxon>
    </lineage>
</organism>
<dbReference type="EMBL" id="JAFBMS010000006">
    <property type="protein sequence ID" value="KAG9351450.1"/>
    <property type="molecule type" value="Genomic_DNA"/>
</dbReference>
<name>A0A8T2PH14_9TELE</name>
<feature type="signal peptide" evidence="2">
    <location>
        <begin position="1"/>
        <end position="24"/>
    </location>
</feature>
<dbReference type="AlphaFoldDB" id="A0A8T2PH14"/>
<evidence type="ECO:0000256" key="1">
    <source>
        <dbReference type="SAM" id="MobiDB-lite"/>
    </source>
</evidence>
<dbReference type="PANTHER" id="PTHR12156">
    <property type="entry name" value="PLECKSTRIN HOMOLOGY-LIKE DOMAIN, FAMILY B, MEMBER 3"/>
    <property type="match status" value="1"/>
</dbReference>
<feature type="region of interest" description="Disordered" evidence="1">
    <location>
        <begin position="116"/>
        <end position="164"/>
    </location>
</feature>
<sequence>MLKGTARAPLSLLATLCLPQWMEATVLKMISEDSGDWVRQSAVLRSGLFQCMVGRGVAKRFCLSLCWWWWGVGVLGLAKASMSCQAWVGCTGCMLCFGQSAFFRFNHPEEALRMKSMMGGSQGPSGTRNGEFRICPRPQEGRGPSKQHRGQSREEDLRAGSGAWHTESSWTSTVAALLSRAWRCQVVDTTQPVIEVGMLNSGVSL</sequence>
<dbReference type="Proteomes" id="UP000824540">
    <property type="component" value="Unassembled WGS sequence"/>
</dbReference>
<keyword evidence="2" id="KW-0732">Signal</keyword>